<protein>
    <submittedName>
        <fullName evidence="2">Uncharacterized protein</fullName>
    </submittedName>
</protein>
<name>A0A101JIE3_9ACTN</name>
<comment type="caution">
    <text evidence="2">The sequence shown here is derived from an EMBL/GenBank/DDBJ whole genome shotgun (WGS) entry which is preliminary data.</text>
</comment>
<dbReference type="EMBL" id="LLZG01000355">
    <property type="protein sequence ID" value="KUL27332.1"/>
    <property type="molecule type" value="Genomic_DNA"/>
</dbReference>
<dbReference type="Proteomes" id="UP000053923">
    <property type="component" value="Unassembled WGS sequence"/>
</dbReference>
<evidence type="ECO:0000313" key="3">
    <source>
        <dbReference type="Proteomes" id="UP000053923"/>
    </source>
</evidence>
<dbReference type="AlphaFoldDB" id="A0A101JIE3"/>
<feature type="transmembrane region" description="Helical" evidence="1">
    <location>
        <begin position="46"/>
        <end position="71"/>
    </location>
</feature>
<accession>A0A101JIE3</accession>
<keyword evidence="1" id="KW-0472">Membrane</keyword>
<keyword evidence="3" id="KW-1185">Reference proteome</keyword>
<keyword evidence="1" id="KW-0812">Transmembrane</keyword>
<evidence type="ECO:0000256" key="1">
    <source>
        <dbReference type="SAM" id="Phobius"/>
    </source>
</evidence>
<proteinExistence type="predicted"/>
<feature type="transmembrane region" description="Helical" evidence="1">
    <location>
        <begin position="17"/>
        <end position="34"/>
    </location>
</feature>
<sequence>MGRWLDDLRDARNSTKIAAGASFALGFLLLAWSTRKDLTSGWGLAYLPSLLSGLTGFLIGAPIALFFLNALNRDQVERSERRAVLALARNVAEDFHLTVRSCLRVGDSEADAEARLNSLVTKAENFYRYAVTDTRDLRKPNRGMRSRVIGVSVSRSVWDRAATAARDFLDEVGAATTLSQSRQALEWAGKAEAEWRFLERDIRARLVAAGRMWLDPDLAQSMHRDMDLLTGDDAQCLRRTRQLIQSMPKAKGAPTLRDVLDLSDCASSAWRWAHALRNVQTASHRPADFWAETASLPTK</sequence>
<evidence type="ECO:0000313" key="2">
    <source>
        <dbReference type="EMBL" id="KUL27332.1"/>
    </source>
</evidence>
<keyword evidence="1" id="KW-1133">Transmembrane helix</keyword>
<reference evidence="3" key="1">
    <citation type="submission" date="2015-10" db="EMBL/GenBank/DDBJ databases">
        <authorList>
            <person name="Ju K.-S."/>
            <person name="Doroghazi J.R."/>
            <person name="Metcalf W.W."/>
        </authorList>
    </citation>
    <scope>NUCLEOTIDE SEQUENCE [LARGE SCALE GENOMIC DNA]</scope>
    <source>
        <strain evidence="3">NRRL 3151</strain>
    </source>
</reference>
<organism evidence="2 3">
    <name type="scientific">Streptomyces regalis</name>
    <dbReference type="NCBI Taxonomy" id="68262"/>
    <lineage>
        <taxon>Bacteria</taxon>
        <taxon>Bacillati</taxon>
        <taxon>Actinomycetota</taxon>
        <taxon>Actinomycetes</taxon>
        <taxon>Kitasatosporales</taxon>
        <taxon>Streptomycetaceae</taxon>
        <taxon>Streptomyces</taxon>
    </lineage>
</organism>
<gene>
    <name evidence="2" type="ORF">ADL12_30255</name>
</gene>
<dbReference type="OrthoDB" id="4634717at2"/>
<dbReference type="RefSeq" id="WP_062707386.1">
    <property type="nucleotide sequence ID" value="NZ_LLZG01000355.1"/>
</dbReference>